<comment type="caution">
    <text evidence="10">The sequence shown here is derived from an EMBL/GenBank/DDBJ whole genome shotgun (WGS) entry which is preliminary data.</text>
</comment>
<evidence type="ECO:0000256" key="4">
    <source>
        <dbReference type="ARBA" id="ARBA00023155"/>
    </source>
</evidence>
<feature type="region of interest" description="Disordered" evidence="8">
    <location>
        <begin position="1"/>
        <end position="29"/>
    </location>
</feature>
<comment type="subcellular location">
    <subcellularLocation>
        <location evidence="1 6 7">Nucleus</location>
    </subcellularLocation>
</comment>
<feature type="DNA-binding region" description="Homeobox" evidence="6">
    <location>
        <begin position="577"/>
        <end position="636"/>
    </location>
</feature>
<evidence type="ECO:0000256" key="6">
    <source>
        <dbReference type="PROSITE-ProRule" id="PRU00108"/>
    </source>
</evidence>
<feature type="compositionally biased region" description="Low complexity" evidence="8">
    <location>
        <begin position="398"/>
        <end position="414"/>
    </location>
</feature>
<dbReference type="GO" id="GO:0003677">
    <property type="term" value="F:DNA binding"/>
    <property type="evidence" value="ECO:0007669"/>
    <property type="project" value="UniProtKB-UniRule"/>
</dbReference>
<comment type="similarity">
    <text evidence="2">Belongs to the Abd-B homeobox family.</text>
</comment>
<evidence type="ECO:0000256" key="8">
    <source>
        <dbReference type="SAM" id="MobiDB-lite"/>
    </source>
</evidence>
<dbReference type="PROSITE" id="PS50071">
    <property type="entry name" value="HOMEOBOX_2"/>
    <property type="match status" value="1"/>
</dbReference>
<dbReference type="InterPro" id="IPR046333">
    <property type="entry name" value="HXA10/ABDB-like"/>
</dbReference>
<evidence type="ECO:0000256" key="1">
    <source>
        <dbReference type="ARBA" id="ARBA00004123"/>
    </source>
</evidence>
<keyword evidence="5 6" id="KW-0539">Nucleus</keyword>
<protein>
    <recommendedName>
        <fullName evidence="9">Homeobox domain-containing protein</fullName>
    </recommendedName>
</protein>
<evidence type="ECO:0000256" key="3">
    <source>
        <dbReference type="ARBA" id="ARBA00023125"/>
    </source>
</evidence>
<feature type="region of interest" description="Disordered" evidence="8">
    <location>
        <begin position="541"/>
        <end position="567"/>
    </location>
</feature>
<feature type="region of interest" description="Disordered" evidence="8">
    <location>
        <begin position="348"/>
        <end position="414"/>
    </location>
</feature>
<dbReference type="PANTHER" id="PTHR45874:SF4">
    <property type="entry name" value="HOMEOBOX PROTEIN ABDOMINAL-B"/>
    <property type="match status" value="1"/>
</dbReference>
<sequence>MAPARSIHSQNADRAPRLFHRPKSEMEDGDNTMDNLQLVRHPLQQQQIQRPPHFSADHSHLQQPMVSVMNQLMTGAAVPCQSSAAAHFPSYQHNANGIGTAGHQQAPNLFSTVFPKTAHDVMDFPSSLLCPSAGAAQSVAAGHNSSSAAAVAALQHHQNSAVVAQFPLGIPSSAASSSSSAAFPSAGSTAFVPNFGSYHQMAATATNPINWAAQNAVAGAATNPFAVFAGIGATGGGAAAAIGLNSNAFNVGGEAGGGGGEMGILETKPPKQDGMALLGANSAYGQLMSGNYPTATAAMYYYGWPSMNEWGPAAATASANSTLISNEGEAGGESAGAATTSELIGTTPAKASAKGNSSNGSTPKGKCQSKSGGGKSKGNGSNEQQHSEDTKVENDRATASTSSSTKNNNNFTSSLGTVGGTAPAAMAPFLAAMNPAGYGFDSTLCASGGVPSASSSAVLPSTSAANASDFYTANGIGLAVPSSTSSASSSASVPSSQWHYYQQQYAAYALSNAVAAGAVMQQQQQQQHLHHYAGTATAENGTDEATAPEFGTPGISGSGGGRDVIPHLDWTTQCSASRKKRKPYAKGQTLELEQEYIFSEYVTKQKRWELAQKLGLSERQVKIWFQNRRMKQKKLKNRGGIDGTPLVAHAQHLTNSAGIGINNGTHLPQNNSHLHGHHFHHHHNALLQGMHEDD</sequence>
<dbReference type="InterPro" id="IPR020479">
    <property type="entry name" value="HD_metazoa"/>
</dbReference>
<evidence type="ECO:0000259" key="9">
    <source>
        <dbReference type="PROSITE" id="PS50071"/>
    </source>
</evidence>
<feature type="domain" description="Homeobox" evidence="9">
    <location>
        <begin position="575"/>
        <end position="635"/>
    </location>
</feature>
<dbReference type="InterPro" id="IPR001356">
    <property type="entry name" value="HD"/>
</dbReference>
<keyword evidence="11" id="KW-1185">Reference proteome</keyword>
<dbReference type="GO" id="GO:0005634">
    <property type="term" value="C:nucleus"/>
    <property type="evidence" value="ECO:0007669"/>
    <property type="project" value="UniProtKB-SubCell"/>
</dbReference>
<dbReference type="Proteomes" id="UP001620626">
    <property type="component" value="Unassembled WGS sequence"/>
</dbReference>
<dbReference type="Gene3D" id="1.10.10.60">
    <property type="entry name" value="Homeodomain-like"/>
    <property type="match status" value="1"/>
</dbReference>
<organism evidence="10 11">
    <name type="scientific">Heterodera trifolii</name>
    <dbReference type="NCBI Taxonomy" id="157864"/>
    <lineage>
        <taxon>Eukaryota</taxon>
        <taxon>Metazoa</taxon>
        <taxon>Ecdysozoa</taxon>
        <taxon>Nematoda</taxon>
        <taxon>Chromadorea</taxon>
        <taxon>Rhabditida</taxon>
        <taxon>Tylenchina</taxon>
        <taxon>Tylenchomorpha</taxon>
        <taxon>Tylenchoidea</taxon>
        <taxon>Heteroderidae</taxon>
        <taxon>Heteroderinae</taxon>
        <taxon>Heterodera</taxon>
    </lineage>
</organism>
<reference evidence="10 11" key="1">
    <citation type="submission" date="2024-10" db="EMBL/GenBank/DDBJ databases">
        <authorList>
            <person name="Kim D."/>
        </authorList>
    </citation>
    <scope>NUCLEOTIDE SEQUENCE [LARGE SCALE GENOMIC DNA]</scope>
    <source>
        <strain evidence="10">BH-2024</strain>
    </source>
</reference>
<dbReference type="InterPro" id="IPR009057">
    <property type="entry name" value="Homeodomain-like_sf"/>
</dbReference>
<gene>
    <name evidence="10" type="ORF">niasHT_007525</name>
</gene>
<dbReference type="Pfam" id="PF00046">
    <property type="entry name" value="Homeodomain"/>
    <property type="match status" value="1"/>
</dbReference>
<evidence type="ECO:0000256" key="5">
    <source>
        <dbReference type="ARBA" id="ARBA00023242"/>
    </source>
</evidence>
<name>A0ABD2LPF1_9BILA</name>
<dbReference type="InterPro" id="IPR017970">
    <property type="entry name" value="Homeobox_CS"/>
</dbReference>
<proteinExistence type="inferred from homology"/>
<keyword evidence="4 6" id="KW-0371">Homeobox</keyword>
<evidence type="ECO:0000313" key="11">
    <source>
        <dbReference type="Proteomes" id="UP001620626"/>
    </source>
</evidence>
<dbReference type="PROSITE" id="PS00027">
    <property type="entry name" value="HOMEOBOX_1"/>
    <property type="match status" value="1"/>
</dbReference>
<dbReference type="CDD" id="cd00086">
    <property type="entry name" value="homeodomain"/>
    <property type="match status" value="1"/>
</dbReference>
<dbReference type="PRINTS" id="PR00031">
    <property type="entry name" value="HTHREPRESSR"/>
</dbReference>
<dbReference type="PRINTS" id="PR00024">
    <property type="entry name" value="HOMEOBOX"/>
</dbReference>
<dbReference type="SUPFAM" id="SSF46689">
    <property type="entry name" value="Homeodomain-like"/>
    <property type="match status" value="1"/>
</dbReference>
<accession>A0ABD2LPF1</accession>
<dbReference type="SMART" id="SM00389">
    <property type="entry name" value="HOX"/>
    <property type="match status" value="1"/>
</dbReference>
<keyword evidence="3 6" id="KW-0238">DNA-binding</keyword>
<dbReference type="PANTHER" id="PTHR45874">
    <property type="entry name" value="HOMEOBOX PROTEIN ABDOMINAL-B"/>
    <property type="match status" value="1"/>
</dbReference>
<evidence type="ECO:0000256" key="2">
    <source>
        <dbReference type="ARBA" id="ARBA00006317"/>
    </source>
</evidence>
<evidence type="ECO:0000256" key="7">
    <source>
        <dbReference type="RuleBase" id="RU000682"/>
    </source>
</evidence>
<dbReference type="InterPro" id="IPR000047">
    <property type="entry name" value="HTH_motif"/>
</dbReference>
<evidence type="ECO:0000313" key="10">
    <source>
        <dbReference type="EMBL" id="KAL3117122.1"/>
    </source>
</evidence>
<feature type="compositionally biased region" description="Basic and acidic residues" evidence="8">
    <location>
        <begin position="385"/>
        <end position="396"/>
    </location>
</feature>
<dbReference type="EMBL" id="JBICBT010000334">
    <property type="protein sequence ID" value="KAL3117122.1"/>
    <property type="molecule type" value="Genomic_DNA"/>
</dbReference>
<dbReference type="AlphaFoldDB" id="A0ABD2LPF1"/>